<evidence type="ECO:0000313" key="1">
    <source>
        <dbReference type="EMBL" id="KAK7206948.1"/>
    </source>
</evidence>
<gene>
    <name evidence="1" type="ORF">BZA70DRAFT_275404</name>
</gene>
<sequence>MYIPSLFLAHSSAAAVATTVSDRPAIYRTYISALSRRDLSSTLPSSPQPSVYLSNANTLRYCSRNEAVSTPYLHPHTEP</sequence>
<keyword evidence="2" id="KW-1185">Reference proteome</keyword>
<dbReference type="EMBL" id="JBBJBU010000002">
    <property type="protein sequence ID" value="KAK7206948.1"/>
    <property type="molecule type" value="Genomic_DNA"/>
</dbReference>
<evidence type="ECO:0008006" key="3">
    <source>
        <dbReference type="Google" id="ProtNLM"/>
    </source>
</evidence>
<name>A0ABR1FAR2_9ASCO</name>
<accession>A0ABR1FAR2</accession>
<dbReference type="Proteomes" id="UP001498771">
    <property type="component" value="Unassembled WGS sequence"/>
</dbReference>
<evidence type="ECO:0000313" key="2">
    <source>
        <dbReference type="Proteomes" id="UP001498771"/>
    </source>
</evidence>
<dbReference type="RefSeq" id="XP_064769981.1">
    <property type="nucleotide sequence ID" value="XM_064912148.1"/>
</dbReference>
<dbReference type="GeneID" id="90037660"/>
<comment type="caution">
    <text evidence="1">The sequence shown here is derived from an EMBL/GenBank/DDBJ whole genome shotgun (WGS) entry which is preliminary data.</text>
</comment>
<organism evidence="1 2">
    <name type="scientific">Myxozyma melibiosi</name>
    <dbReference type="NCBI Taxonomy" id="54550"/>
    <lineage>
        <taxon>Eukaryota</taxon>
        <taxon>Fungi</taxon>
        <taxon>Dikarya</taxon>
        <taxon>Ascomycota</taxon>
        <taxon>Saccharomycotina</taxon>
        <taxon>Lipomycetes</taxon>
        <taxon>Lipomycetales</taxon>
        <taxon>Lipomycetaceae</taxon>
        <taxon>Myxozyma</taxon>
    </lineage>
</organism>
<protein>
    <recommendedName>
        <fullName evidence="3">Secreted protein</fullName>
    </recommendedName>
</protein>
<proteinExistence type="predicted"/>
<reference evidence="1 2" key="1">
    <citation type="submission" date="2024-03" db="EMBL/GenBank/DDBJ databases">
        <title>Genome-scale model development and genomic sequencing of the oleaginous clade Lipomyces.</title>
        <authorList>
            <consortium name="Lawrence Berkeley National Laboratory"/>
            <person name="Czajka J.J."/>
            <person name="Han Y."/>
            <person name="Kim J."/>
            <person name="Mondo S.J."/>
            <person name="Hofstad B.A."/>
            <person name="Robles A."/>
            <person name="Haridas S."/>
            <person name="Riley R."/>
            <person name="LaButti K."/>
            <person name="Pangilinan J."/>
            <person name="Andreopoulos W."/>
            <person name="Lipzen A."/>
            <person name="Yan J."/>
            <person name="Wang M."/>
            <person name="Ng V."/>
            <person name="Grigoriev I.V."/>
            <person name="Spatafora J.W."/>
            <person name="Magnuson J.K."/>
            <person name="Baker S.E."/>
            <person name="Pomraning K.R."/>
        </authorList>
    </citation>
    <scope>NUCLEOTIDE SEQUENCE [LARGE SCALE GENOMIC DNA]</scope>
    <source>
        <strain evidence="1 2">Phaff 52-87</strain>
    </source>
</reference>